<evidence type="ECO:0000313" key="3">
    <source>
        <dbReference type="Proteomes" id="UP000321518"/>
    </source>
</evidence>
<dbReference type="AlphaFoldDB" id="A0A511KMZ1"/>
<reference evidence="2 3" key="1">
    <citation type="submission" date="2019-07" db="EMBL/GenBank/DDBJ databases">
        <title>Rhodotorula toruloides NBRC10032 genome sequencing.</title>
        <authorList>
            <person name="Shida Y."/>
            <person name="Takaku H."/>
            <person name="Ogasawara W."/>
            <person name="Mori K."/>
        </authorList>
    </citation>
    <scope>NUCLEOTIDE SEQUENCE [LARGE SCALE GENOMIC DNA]</scope>
    <source>
        <strain evidence="2 3">NBRC10032</strain>
    </source>
</reference>
<dbReference type="EMBL" id="BJWK01000016">
    <property type="protein sequence ID" value="GEM11750.1"/>
    <property type="molecule type" value="Genomic_DNA"/>
</dbReference>
<proteinExistence type="predicted"/>
<feature type="region of interest" description="Disordered" evidence="1">
    <location>
        <begin position="57"/>
        <end position="108"/>
    </location>
</feature>
<dbReference type="Proteomes" id="UP000321518">
    <property type="component" value="Unassembled WGS sequence"/>
</dbReference>
<gene>
    <name evidence="2" type="ORF">Rt10032_c16g5767</name>
</gene>
<protein>
    <recommendedName>
        <fullName evidence="4">Proteophosphoglycan ppg4</fullName>
    </recommendedName>
</protein>
<organism evidence="2 3">
    <name type="scientific">Rhodotorula toruloides</name>
    <name type="common">Yeast</name>
    <name type="synonym">Rhodosporidium toruloides</name>
    <dbReference type="NCBI Taxonomy" id="5286"/>
    <lineage>
        <taxon>Eukaryota</taxon>
        <taxon>Fungi</taxon>
        <taxon>Dikarya</taxon>
        <taxon>Basidiomycota</taxon>
        <taxon>Pucciniomycotina</taxon>
        <taxon>Microbotryomycetes</taxon>
        <taxon>Sporidiobolales</taxon>
        <taxon>Sporidiobolaceae</taxon>
        <taxon>Rhodotorula</taxon>
    </lineage>
</organism>
<evidence type="ECO:0000313" key="2">
    <source>
        <dbReference type="EMBL" id="GEM11750.1"/>
    </source>
</evidence>
<comment type="caution">
    <text evidence="2">The sequence shown here is derived from an EMBL/GenBank/DDBJ whole genome shotgun (WGS) entry which is preliminary data.</text>
</comment>
<sequence length="154" mass="16958">MFPQRTSFSTADEFFAECSKRLRAQFGYPANPSKRKDDKVTLDGSWFVQSKACTWEHSHPASTTPLPLPVSTEPLPPSQPPAITPPAVSTAADPPRPSPSSAHPESDPQLAPIATRLALLVIPHVMLSFLGYSLSEEMQQVVLDELEQRLRLQL</sequence>
<dbReference type="OrthoDB" id="10571631at2759"/>
<evidence type="ECO:0000256" key="1">
    <source>
        <dbReference type="SAM" id="MobiDB-lite"/>
    </source>
</evidence>
<evidence type="ECO:0008006" key="4">
    <source>
        <dbReference type="Google" id="ProtNLM"/>
    </source>
</evidence>
<feature type="compositionally biased region" description="Low complexity" evidence="1">
    <location>
        <begin position="85"/>
        <end position="103"/>
    </location>
</feature>
<name>A0A511KMZ1_RHOTO</name>
<accession>A0A511KMZ1</accession>
<feature type="compositionally biased region" description="Pro residues" evidence="1">
    <location>
        <begin position="74"/>
        <end position="84"/>
    </location>
</feature>